<gene>
    <name evidence="2" type="ORF">STRCI_008101</name>
</gene>
<organism evidence="2 3">
    <name type="scientific">Streptomyces cinnabarinus</name>
    <dbReference type="NCBI Taxonomy" id="67287"/>
    <lineage>
        <taxon>Bacteria</taxon>
        <taxon>Bacillati</taxon>
        <taxon>Actinomycetota</taxon>
        <taxon>Actinomycetes</taxon>
        <taxon>Kitasatosporales</taxon>
        <taxon>Streptomycetaceae</taxon>
        <taxon>Streptomyces</taxon>
    </lineage>
</organism>
<protein>
    <submittedName>
        <fullName evidence="2">Class I SAM-dependent methyltransferase</fullName>
    </submittedName>
</protein>
<dbReference type="GO" id="GO:0032259">
    <property type="term" value="P:methylation"/>
    <property type="evidence" value="ECO:0007669"/>
    <property type="project" value="UniProtKB-KW"/>
</dbReference>
<keyword evidence="2" id="KW-0808">Transferase</keyword>
<proteinExistence type="predicted"/>
<evidence type="ECO:0000313" key="3">
    <source>
        <dbReference type="Proteomes" id="UP001164439"/>
    </source>
</evidence>
<dbReference type="PANTHER" id="PTHR43591">
    <property type="entry name" value="METHYLTRANSFERASE"/>
    <property type="match status" value="1"/>
</dbReference>
<dbReference type="GO" id="GO:0008168">
    <property type="term" value="F:methyltransferase activity"/>
    <property type="evidence" value="ECO:0007669"/>
    <property type="project" value="UniProtKB-KW"/>
</dbReference>
<feature type="domain" description="Methyltransferase" evidence="1">
    <location>
        <begin position="54"/>
        <end position="146"/>
    </location>
</feature>
<sequence length="280" mass="29813">MSETADAREADRALKAKHRTMWALGDYPAVARQVVAALGPALVEACAVKDGDQVLDIAAGSGNASIPAALAGGDVVASDLTPELLAVGRQEAEARGATLSWQEADAEALPFEDGTFDTVMSCVGVMFAPHHQAAADELVRVCRPGGTIGLLSWTPEGFIGQMFATMKPYAPPPPPGAQPPPLWGKEEHVRALLGDRVTDVEVRRRTIRVDMFREPEEFRDFFKAAYGPTIAIYRNLADDPERTAALDAALTDLAGSALKDGGMEWEYLLLTARRGGADAG</sequence>
<dbReference type="InterPro" id="IPR029063">
    <property type="entry name" value="SAM-dependent_MTases_sf"/>
</dbReference>
<dbReference type="Pfam" id="PF13649">
    <property type="entry name" value="Methyltransf_25"/>
    <property type="match status" value="1"/>
</dbReference>
<dbReference type="CDD" id="cd02440">
    <property type="entry name" value="AdoMet_MTases"/>
    <property type="match status" value="1"/>
</dbReference>
<evidence type="ECO:0000259" key="1">
    <source>
        <dbReference type="Pfam" id="PF13649"/>
    </source>
</evidence>
<dbReference type="InterPro" id="IPR041698">
    <property type="entry name" value="Methyltransf_25"/>
</dbReference>
<keyword evidence="3" id="KW-1185">Reference proteome</keyword>
<dbReference type="SUPFAM" id="SSF53335">
    <property type="entry name" value="S-adenosyl-L-methionine-dependent methyltransferases"/>
    <property type="match status" value="1"/>
</dbReference>
<dbReference type="EMBL" id="CP114413">
    <property type="protein sequence ID" value="WAZ26518.1"/>
    <property type="molecule type" value="Genomic_DNA"/>
</dbReference>
<name>A0ABY7KPL6_9ACTN</name>
<dbReference type="RefSeq" id="WP_269664003.1">
    <property type="nucleotide sequence ID" value="NZ_CP114413.1"/>
</dbReference>
<reference evidence="2" key="1">
    <citation type="submission" date="2022-12" db="EMBL/GenBank/DDBJ databases">
        <authorList>
            <person name="Ruckert C."/>
            <person name="Busche T."/>
            <person name="Kalinowski J."/>
            <person name="Wittmann C."/>
        </authorList>
    </citation>
    <scope>NUCLEOTIDE SEQUENCE</scope>
    <source>
        <strain evidence="2">DSM 40467</strain>
    </source>
</reference>
<dbReference type="PANTHER" id="PTHR43591:SF24">
    <property type="entry name" value="2-METHOXY-6-POLYPRENYL-1,4-BENZOQUINOL METHYLASE, MITOCHONDRIAL"/>
    <property type="match status" value="1"/>
</dbReference>
<accession>A0ABY7KPL6</accession>
<keyword evidence="2" id="KW-0489">Methyltransferase</keyword>
<dbReference type="Gene3D" id="3.40.50.150">
    <property type="entry name" value="Vaccinia Virus protein VP39"/>
    <property type="match status" value="1"/>
</dbReference>
<dbReference type="Proteomes" id="UP001164439">
    <property type="component" value="Chromosome"/>
</dbReference>
<evidence type="ECO:0000313" key="2">
    <source>
        <dbReference type="EMBL" id="WAZ26518.1"/>
    </source>
</evidence>